<organism evidence="2 3">
    <name type="scientific">Zymoseptoria tritici (strain ST99CH_3D7)</name>
    <dbReference type="NCBI Taxonomy" id="1276538"/>
    <lineage>
        <taxon>Eukaryota</taxon>
        <taxon>Fungi</taxon>
        <taxon>Dikarya</taxon>
        <taxon>Ascomycota</taxon>
        <taxon>Pezizomycotina</taxon>
        <taxon>Dothideomycetes</taxon>
        <taxon>Dothideomycetidae</taxon>
        <taxon>Mycosphaerellales</taxon>
        <taxon>Mycosphaerellaceae</taxon>
        <taxon>Zymoseptoria</taxon>
    </lineage>
</organism>
<keyword evidence="3" id="KW-1185">Reference proteome</keyword>
<sequence>MKPIVWFLAFLPAALACGGQNVCQCQDISNTQVCQCPPTTDNDCTSACDNWHKYVDCNAYFWIKKCKHCYDRTCNPKAPTTTLNNCPSQ</sequence>
<accession>A0A1X7RQ49</accession>
<gene>
    <name evidence="2" type="ORF">ZT3D7_G4679</name>
</gene>
<evidence type="ECO:0000313" key="3">
    <source>
        <dbReference type="Proteomes" id="UP000215127"/>
    </source>
</evidence>
<evidence type="ECO:0000256" key="1">
    <source>
        <dbReference type="SAM" id="SignalP"/>
    </source>
</evidence>
<proteinExistence type="predicted"/>
<protein>
    <submittedName>
        <fullName evidence="2">Uncharacterized protein</fullName>
    </submittedName>
</protein>
<reference evidence="2 3" key="1">
    <citation type="submission" date="2016-06" db="EMBL/GenBank/DDBJ databases">
        <authorList>
            <person name="Kjaerup R.B."/>
            <person name="Dalgaard T.S."/>
            <person name="Juul-Madsen H.R."/>
        </authorList>
    </citation>
    <scope>NUCLEOTIDE SEQUENCE [LARGE SCALE GENOMIC DNA]</scope>
</reference>
<name>A0A1X7RQ49_ZYMT9</name>
<feature type="chain" id="PRO_5013344612" evidence="1">
    <location>
        <begin position="17"/>
        <end position="89"/>
    </location>
</feature>
<dbReference type="Proteomes" id="UP000215127">
    <property type="component" value="Chromosome 4"/>
</dbReference>
<keyword evidence="1" id="KW-0732">Signal</keyword>
<evidence type="ECO:0000313" key="2">
    <source>
        <dbReference type="EMBL" id="SMQ49528.1"/>
    </source>
</evidence>
<dbReference type="AlphaFoldDB" id="A0A1X7RQ49"/>
<dbReference type="PROSITE" id="PS51257">
    <property type="entry name" value="PROKAR_LIPOPROTEIN"/>
    <property type="match status" value="1"/>
</dbReference>
<dbReference type="EMBL" id="LT853695">
    <property type="protein sequence ID" value="SMQ49528.1"/>
    <property type="molecule type" value="Genomic_DNA"/>
</dbReference>
<feature type="signal peptide" evidence="1">
    <location>
        <begin position="1"/>
        <end position="16"/>
    </location>
</feature>